<feature type="transmembrane region" description="Helical" evidence="1">
    <location>
        <begin position="26"/>
        <end position="45"/>
    </location>
</feature>
<dbReference type="InterPro" id="IPR006750">
    <property type="entry name" value="YdcZ"/>
</dbReference>
<feature type="transmembrane region" description="Helical" evidence="1">
    <location>
        <begin position="152"/>
        <end position="171"/>
    </location>
</feature>
<dbReference type="PANTHER" id="PTHR34821">
    <property type="entry name" value="INNER MEMBRANE PROTEIN YDCZ"/>
    <property type="match status" value="1"/>
</dbReference>
<feature type="transmembrane region" description="Helical" evidence="1">
    <location>
        <begin position="183"/>
        <end position="206"/>
    </location>
</feature>
<feature type="transmembrane region" description="Helical" evidence="1">
    <location>
        <begin position="241"/>
        <end position="260"/>
    </location>
</feature>
<dbReference type="Pfam" id="PF04657">
    <property type="entry name" value="DMT_YdcZ"/>
    <property type="match status" value="2"/>
</dbReference>
<feature type="transmembrane region" description="Helical" evidence="1">
    <location>
        <begin position="66"/>
        <end position="86"/>
    </location>
</feature>
<feature type="transmembrane region" description="Helical" evidence="1">
    <location>
        <begin position="218"/>
        <end position="236"/>
    </location>
</feature>
<proteinExistence type="predicted"/>
<evidence type="ECO:0000256" key="1">
    <source>
        <dbReference type="SAM" id="Phobius"/>
    </source>
</evidence>
<feature type="transmembrane region" description="Helical" evidence="1">
    <location>
        <begin position="92"/>
        <end position="116"/>
    </location>
</feature>
<evidence type="ECO:0000313" key="2">
    <source>
        <dbReference type="EMBL" id="CAB4888289.1"/>
    </source>
</evidence>
<dbReference type="GO" id="GO:0005886">
    <property type="term" value="C:plasma membrane"/>
    <property type="evidence" value="ECO:0007669"/>
    <property type="project" value="TreeGrafter"/>
</dbReference>
<keyword evidence="1" id="KW-0472">Membrane</keyword>
<organism evidence="2">
    <name type="scientific">freshwater metagenome</name>
    <dbReference type="NCBI Taxonomy" id="449393"/>
    <lineage>
        <taxon>unclassified sequences</taxon>
        <taxon>metagenomes</taxon>
        <taxon>ecological metagenomes</taxon>
    </lineage>
</organism>
<keyword evidence="1" id="KW-0812">Transmembrane</keyword>
<dbReference type="PANTHER" id="PTHR34821:SF2">
    <property type="entry name" value="INNER MEMBRANE PROTEIN YDCZ"/>
    <property type="match status" value="1"/>
</dbReference>
<reference evidence="2" key="1">
    <citation type="submission" date="2020-05" db="EMBL/GenBank/DDBJ databases">
        <authorList>
            <person name="Chiriac C."/>
            <person name="Salcher M."/>
            <person name="Ghai R."/>
            <person name="Kavagutti S V."/>
        </authorList>
    </citation>
    <scope>NUCLEOTIDE SEQUENCE</scope>
</reference>
<dbReference type="EMBL" id="CAFBMB010000004">
    <property type="protein sequence ID" value="CAB4888289.1"/>
    <property type="molecule type" value="Genomic_DNA"/>
</dbReference>
<dbReference type="AlphaFoldDB" id="A0A6J7F7Z5"/>
<gene>
    <name evidence="2" type="ORF">UFOPK3516_00129</name>
</gene>
<accession>A0A6J7F7Z5</accession>
<name>A0A6J7F7Z5_9ZZZZ</name>
<feature type="transmembrane region" description="Helical" evidence="1">
    <location>
        <begin position="128"/>
        <end position="146"/>
    </location>
</feature>
<keyword evidence="1" id="KW-1133">Transmembrane helix</keyword>
<protein>
    <submittedName>
        <fullName evidence="2">Unannotated protein</fullName>
    </submittedName>
</protein>
<feature type="transmembrane region" description="Helical" evidence="1">
    <location>
        <begin position="272"/>
        <end position="293"/>
    </location>
</feature>
<sequence length="300" mass="31405">MLAGGFMATQSRINGELSSRLGDPPLTAFISFGSGTIILLLFLTMSRRTQRGLGSIVLAIRERRVPWFYTLAGFAGASFVFSQSLVVGFTGVALFSITFVCGLTVGSFLLDALGIGPAGRRPFSSPRAVGVGLAVVAVTVSTLGSFGQIQSVVLLILPLTFGVLVAWQQIANGTLAGIARTPLAPTVVNFMVGSGVLAILAGIYSLTAGLPDTYPVDWWLYLGGLCGVFFVSMTAWSVRHLGALVTSLATTTGQILTAVIEDLLFPNATVDFFSLFAGAGLMMLALVVAAFGWKRRPLAG</sequence>